<evidence type="ECO:0000259" key="8">
    <source>
        <dbReference type="PROSITE" id="PS50011"/>
    </source>
</evidence>
<keyword evidence="7" id="KW-0812">Transmembrane</keyword>
<feature type="transmembrane region" description="Helical" evidence="7">
    <location>
        <begin position="395"/>
        <end position="416"/>
    </location>
</feature>
<feature type="compositionally biased region" description="Low complexity" evidence="6">
    <location>
        <begin position="431"/>
        <end position="490"/>
    </location>
</feature>
<dbReference type="Pfam" id="PF00069">
    <property type="entry name" value="Pkinase"/>
    <property type="match status" value="1"/>
</dbReference>
<feature type="region of interest" description="Disordered" evidence="6">
    <location>
        <begin position="362"/>
        <end position="389"/>
    </location>
</feature>
<gene>
    <name evidence="9" type="ORF">ACFPH6_23720</name>
</gene>
<keyword evidence="1" id="KW-0808">Transferase</keyword>
<dbReference type="PROSITE" id="PS00107">
    <property type="entry name" value="PROTEIN_KINASE_ATP"/>
    <property type="match status" value="1"/>
</dbReference>
<dbReference type="PROSITE" id="PS00108">
    <property type="entry name" value="PROTEIN_KINASE_ST"/>
    <property type="match status" value="1"/>
</dbReference>
<accession>A0ABV8YTK8</accession>
<keyword evidence="9" id="KW-0723">Serine/threonine-protein kinase</keyword>
<dbReference type="PANTHER" id="PTHR43289:SF34">
    <property type="entry name" value="SERINE_THREONINE-PROTEIN KINASE YBDM-RELATED"/>
    <property type="match status" value="1"/>
</dbReference>
<dbReference type="Gene3D" id="1.10.510.10">
    <property type="entry name" value="Transferase(Phosphotransferase) domain 1"/>
    <property type="match status" value="1"/>
</dbReference>
<dbReference type="EMBL" id="JBHSFG010000039">
    <property type="protein sequence ID" value="MFC4467500.1"/>
    <property type="molecule type" value="Genomic_DNA"/>
</dbReference>
<organism evidence="9 10">
    <name type="scientific">Streptomyces xiangluensis</name>
    <dbReference type="NCBI Taxonomy" id="2665720"/>
    <lineage>
        <taxon>Bacteria</taxon>
        <taxon>Bacillati</taxon>
        <taxon>Actinomycetota</taxon>
        <taxon>Actinomycetes</taxon>
        <taxon>Kitasatosporales</taxon>
        <taxon>Streptomycetaceae</taxon>
        <taxon>Streptomyces</taxon>
    </lineage>
</organism>
<keyword evidence="2 5" id="KW-0547">Nucleotide-binding</keyword>
<evidence type="ECO:0000313" key="10">
    <source>
        <dbReference type="Proteomes" id="UP001596012"/>
    </source>
</evidence>
<evidence type="ECO:0000256" key="3">
    <source>
        <dbReference type="ARBA" id="ARBA00022777"/>
    </source>
</evidence>
<dbReference type="CDD" id="cd14014">
    <property type="entry name" value="STKc_PknB_like"/>
    <property type="match status" value="1"/>
</dbReference>
<keyword evidence="3 9" id="KW-0418">Kinase</keyword>
<evidence type="ECO:0000313" key="9">
    <source>
        <dbReference type="EMBL" id="MFC4467500.1"/>
    </source>
</evidence>
<sequence length="623" mass="62864">MLSNGGADAGGFQPLEDGDARVVGGYRLVAQLGSGGMGRVYLSHTPGGRAVAVKVIRPELAENAEFRKRFRAEVAAASRVHGLYTAPVVDSDTEGPMPWCATAYVPGPSLADAVRDHGALPVDTVLRLIAGVAEALQAVHREGIVHRDLKPSNVLLATDGPRVIDFGVARAVDATSVTQSGVALGTVSYMAPEQALGGEVGSSADVFALGQTAVFAATGGAAFGAGDPHAVLYRVVHEEPDLNRVPVEIRELVARCLRKPAAERPSVEDVIRSVQTIQAHRGDEARFTSGAWLPGELAAGIAARAEGADQARAGVTQGAHASGGFGPAGSGDFGPPAAYAANSPSHAALPGPFVMGPGAAPGPYAPPSWPQPQEPAAAQTSSVASGGTGRKARGWLLSAAAVVLVACGAAAALLFVPGDGDKSDGRAQEVAASPSATAAKASPPASGSPSSASASKKPKATKSALPPSPSGAATPTRTTTSAPPTAASSRPPSPTAPVPVTYAGIRMTKSHDLYLADTPVRSRADTGTSDEDLTYAVYSSGAVLAPGTDAGSSLALLPVGRQGGLDVCKAATGYKSYIWVKDLTVGQQMCVISGTGHVGMATYQGSSGTTYATLDVKVWRNAA</sequence>
<dbReference type="InterPro" id="IPR000719">
    <property type="entry name" value="Prot_kinase_dom"/>
</dbReference>
<dbReference type="SMART" id="SM00220">
    <property type="entry name" value="S_TKc"/>
    <property type="match status" value="1"/>
</dbReference>
<feature type="domain" description="Protein kinase" evidence="8">
    <location>
        <begin position="26"/>
        <end position="277"/>
    </location>
</feature>
<evidence type="ECO:0000256" key="5">
    <source>
        <dbReference type="PROSITE-ProRule" id="PRU10141"/>
    </source>
</evidence>
<protein>
    <submittedName>
        <fullName evidence="9">Serine/threonine protein kinase</fullName>
    </submittedName>
</protein>
<dbReference type="PROSITE" id="PS50011">
    <property type="entry name" value="PROTEIN_KINASE_DOM"/>
    <property type="match status" value="1"/>
</dbReference>
<keyword evidence="7" id="KW-0472">Membrane</keyword>
<dbReference type="Gene3D" id="3.30.200.20">
    <property type="entry name" value="Phosphorylase Kinase, domain 1"/>
    <property type="match status" value="1"/>
</dbReference>
<dbReference type="RefSeq" id="WP_386344862.1">
    <property type="nucleotide sequence ID" value="NZ_JBHSFG010000039.1"/>
</dbReference>
<feature type="compositionally biased region" description="Pro residues" evidence="6">
    <location>
        <begin position="363"/>
        <end position="373"/>
    </location>
</feature>
<name>A0ABV8YTK8_9ACTN</name>
<dbReference type="InterPro" id="IPR008271">
    <property type="entry name" value="Ser/Thr_kinase_AS"/>
</dbReference>
<keyword evidence="10" id="KW-1185">Reference proteome</keyword>
<dbReference type="GO" id="GO:0004674">
    <property type="term" value="F:protein serine/threonine kinase activity"/>
    <property type="evidence" value="ECO:0007669"/>
    <property type="project" value="UniProtKB-KW"/>
</dbReference>
<evidence type="ECO:0000256" key="2">
    <source>
        <dbReference type="ARBA" id="ARBA00022741"/>
    </source>
</evidence>
<dbReference type="PANTHER" id="PTHR43289">
    <property type="entry name" value="MITOGEN-ACTIVATED PROTEIN KINASE KINASE KINASE 20-RELATED"/>
    <property type="match status" value="1"/>
</dbReference>
<evidence type="ECO:0000256" key="6">
    <source>
        <dbReference type="SAM" id="MobiDB-lite"/>
    </source>
</evidence>
<feature type="region of interest" description="Disordered" evidence="6">
    <location>
        <begin position="421"/>
        <end position="500"/>
    </location>
</feature>
<reference evidence="10" key="1">
    <citation type="journal article" date="2019" name="Int. J. Syst. Evol. Microbiol.">
        <title>The Global Catalogue of Microorganisms (GCM) 10K type strain sequencing project: providing services to taxonomists for standard genome sequencing and annotation.</title>
        <authorList>
            <consortium name="The Broad Institute Genomics Platform"/>
            <consortium name="The Broad Institute Genome Sequencing Center for Infectious Disease"/>
            <person name="Wu L."/>
            <person name="Ma J."/>
        </authorList>
    </citation>
    <scope>NUCLEOTIDE SEQUENCE [LARGE SCALE GENOMIC DNA]</scope>
    <source>
        <strain evidence="10">DT43</strain>
    </source>
</reference>
<keyword evidence="4 5" id="KW-0067">ATP-binding</keyword>
<evidence type="ECO:0000256" key="7">
    <source>
        <dbReference type="SAM" id="Phobius"/>
    </source>
</evidence>
<evidence type="ECO:0000256" key="4">
    <source>
        <dbReference type="ARBA" id="ARBA00022840"/>
    </source>
</evidence>
<dbReference type="InterPro" id="IPR011009">
    <property type="entry name" value="Kinase-like_dom_sf"/>
</dbReference>
<evidence type="ECO:0000256" key="1">
    <source>
        <dbReference type="ARBA" id="ARBA00022679"/>
    </source>
</evidence>
<keyword evidence="7" id="KW-1133">Transmembrane helix</keyword>
<comment type="caution">
    <text evidence="9">The sequence shown here is derived from an EMBL/GenBank/DDBJ whole genome shotgun (WGS) entry which is preliminary data.</text>
</comment>
<feature type="binding site" evidence="5">
    <location>
        <position position="54"/>
    </location>
    <ligand>
        <name>ATP</name>
        <dbReference type="ChEBI" id="CHEBI:30616"/>
    </ligand>
</feature>
<dbReference type="InterPro" id="IPR017441">
    <property type="entry name" value="Protein_kinase_ATP_BS"/>
</dbReference>
<dbReference type="Proteomes" id="UP001596012">
    <property type="component" value="Unassembled WGS sequence"/>
</dbReference>
<dbReference type="SUPFAM" id="SSF56112">
    <property type="entry name" value="Protein kinase-like (PK-like)"/>
    <property type="match status" value="1"/>
</dbReference>
<proteinExistence type="predicted"/>